<dbReference type="EMBL" id="HE577327">
    <property type="protein sequence ID" value="CCC98289.1"/>
    <property type="molecule type" value="Genomic_DNA"/>
</dbReference>
<name>A0A9P1JRA8_9PROT</name>
<dbReference type="Proteomes" id="UP000007319">
    <property type="component" value="Chromosome"/>
</dbReference>
<evidence type="ECO:0000313" key="2">
    <source>
        <dbReference type="Proteomes" id="UP000007319"/>
    </source>
</evidence>
<dbReference type="AlphaFoldDB" id="A0A9P1JRA8"/>
<gene>
    <name evidence="1" type="ORF">AZOBR_140019</name>
</gene>
<evidence type="ECO:0000313" key="1">
    <source>
        <dbReference type="EMBL" id="CCC98289.1"/>
    </source>
</evidence>
<proteinExistence type="predicted"/>
<accession>A0A9P1JRA8</accession>
<reference evidence="1 2" key="1">
    <citation type="journal article" date="2011" name="PLoS Genet.">
        <title>Azospirillum genomes reveal transition of bacteria from aquatic to terrestrial environments.</title>
        <authorList>
            <person name="Wisniewski-Dye F."/>
            <person name="Borziak K."/>
            <person name="Khalsa-Moyers G."/>
            <person name="Alexandre G."/>
            <person name="Sukharnikov L.O."/>
            <person name="Wuichet K."/>
            <person name="Hurst G.B."/>
            <person name="McDonald W.H."/>
            <person name="Robertson J.S."/>
            <person name="Barbe V."/>
            <person name="Calteau A."/>
            <person name="Rouy Z."/>
            <person name="Mangenot S."/>
            <person name="Prigent-Combaret C."/>
            <person name="Normand P."/>
            <person name="Boyer M."/>
            <person name="Siguier P."/>
            <person name="Dessaux Y."/>
            <person name="Elmerich C."/>
            <person name="Condemine G."/>
            <person name="Krishnen G."/>
            <person name="Kennedy I."/>
            <person name="Paterson A.H."/>
            <person name="Gonzalez V."/>
            <person name="Mavingui P."/>
            <person name="Zhulin I.B."/>
        </authorList>
    </citation>
    <scope>NUCLEOTIDE SEQUENCE [LARGE SCALE GENOMIC DNA]</scope>
    <source>
        <strain evidence="1 2">Sp245</strain>
    </source>
</reference>
<dbReference type="KEGG" id="abs:AZOBR_140019"/>
<sequence length="28" mass="3075">MTMGGEFPAHFSLPRRHFIACIGAKPMA</sequence>
<organism evidence="1 2">
    <name type="scientific">Azospirillum baldaniorum</name>
    <dbReference type="NCBI Taxonomy" id="1064539"/>
    <lineage>
        <taxon>Bacteria</taxon>
        <taxon>Pseudomonadati</taxon>
        <taxon>Pseudomonadota</taxon>
        <taxon>Alphaproteobacteria</taxon>
        <taxon>Rhodospirillales</taxon>
        <taxon>Azospirillaceae</taxon>
        <taxon>Azospirillum</taxon>
    </lineage>
</organism>
<keyword evidence="2" id="KW-1185">Reference proteome</keyword>
<protein>
    <submittedName>
        <fullName evidence="1">Uncharacterized protein</fullName>
    </submittedName>
</protein>